<accession>A0A6J8EFY8</accession>
<evidence type="ECO:0000256" key="4">
    <source>
        <dbReference type="PROSITE-ProRule" id="PRU00091"/>
    </source>
</evidence>
<dbReference type="SUPFAM" id="SSF57903">
    <property type="entry name" value="FYVE/PHD zinc finger"/>
    <property type="match status" value="2"/>
</dbReference>
<protein>
    <submittedName>
        <fullName evidence="6">ZFYVE1</fullName>
    </submittedName>
</protein>
<dbReference type="OrthoDB" id="68108at2759"/>
<dbReference type="GO" id="GO:0005545">
    <property type="term" value="F:1-phosphatidylinositol binding"/>
    <property type="evidence" value="ECO:0007669"/>
    <property type="project" value="TreeGrafter"/>
</dbReference>
<evidence type="ECO:0000313" key="6">
    <source>
        <dbReference type="EMBL" id="CAC5418896.1"/>
    </source>
</evidence>
<dbReference type="Gene3D" id="3.30.40.10">
    <property type="entry name" value="Zinc/RING finger domain, C3HC4 (zinc finger)"/>
    <property type="match status" value="2"/>
</dbReference>
<dbReference type="AlphaFoldDB" id="A0A6J8EFY8"/>
<dbReference type="SUPFAM" id="SSF52540">
    <property type="entry name" value="P-loop containing nucleoside triphosphate hydrolases"/>
    <property type="match status" value="1"/>
</dbReference>
<dbReference type="Proteomes" id="UP000507470">
    <property type="component" value="Unassembled WGS sequence"/>
</dbReference>
<feature type="domain" description="FYVE-type" evidence="5">
    <location>
        <begin position="768"/>
        <end position="828"/>
    </location>
</feature>
<dbReference type="EMBL" id="CACVKT020008954">
    <property type="protein sequence ID" value="CAC5418896.1"/>
    <property type="molecule type" value="Genomic_DNA"/>
</dbReference>
<organism evidence="6 7">
    <name type="scientific">Mytilus coruscus</name>
    <name type="common">Sea mussel</name>
    <dbReference type="NCBI Taxonomy" id="42192"/>
    <lineage>
        <taxon>Eukaryota</taxon>
        <taxon>Metazoa</taxon>
        <taxon>Spiralia</taxon>
        <taxon>Lophotrochozoa</taxon>
        <taxon>Mollusca</taxon>
        <taxon>Bivalvia</taxon>
        <taxon>Autobranchia</taxon>
        <taxon>Pteriomorphia</taxon>
        <taxon>Mytilida</taxon>
        <taxon>Mytiloidea</taxon>
        <taxon>Mytilidae</taxon>
        <taxon>Mytilinae</taxon>
        <taxon>Mytilus</taxon>
    </lineage>
</organism>
<keyword evidence="7" id="KW-1185">Reference proteome</keyword>
<dbReference type="Pfam" id="PF02263">
    <property type="entry name" value="GBP"/>
    <property type="match status" value="1"/>
</dbReference>
<sequence length="830" mass="94412">MTSVKKFRTRSSKRFCAEKLCCRSESTVATFHCDDCGSDQCEDCCETIHSTNVSFELHDRNVIKDPHHSELCQISKVLPSKICIDDNFADLWCEVCCISFCNYCFEVFHKLSSRKTHRKISFKEHKLREQQKAEETLHYHMNIQSMPLPMNIQPLSPVSDDDSLTYISFPQEESSIAMINTTQVQSVNIIPDLCVNTNDDDIINTLAESMIDSEYDEIASFMLLDDQEQLKVSNEEDFLNKLECDSNDLVKVVSIFGNTGDGKSFTLNHTFFGGKEVFETSAQQKSCTIGVWAAYDSKSKTIVIDTEGMLGLTSNQNQRSRLLLKVLAVSDIIIYRTRAERLHTDMFQFLCDASATYYKYFSTELQDMAKRIGKTLADLTPAVIVFHETVNTQILSGKKSADSQLWDRFSQLDCKFHFKDLHYVGVQTKRPPTDFTPLKTNLETLLGDKTNRASRQPNVIYCTLKNLNDRFSGHLDRPEIGTFPDQIFSCPVRCLSCRESCIKCMNHCTESDGHETEKRCSYQHQYQNKVFLCKTCLLAGKVNVVVPKTSESTDNVWMGLAKYVWTGEVLECPNCGVIYRSRERWYGNKNMEDIVSVEVRHVWPDGYKNLQGTSNAARKVIDGMHYIADSVTSVSQKPTKMISDWMTDQIAPDYWVPNSQITNCKKCQKELDNEQKHHCRACGEGFCDDCSSKKRLIPERGWNFLVRVCDDCYNLENSTEITGGKEPQVTARKVGEVLSSAISVVGSTVTYPVGILKDSARPTYWTPDEHITKCCVCETPFGPKLKIHHCRACGEGVCDDCSPDKRPVPLRGWDYPVRVCQKCFLKKDKV</sequence>
<dbReference type="InterPro" id="IPR013083">
    <property type="entry name" value="Znf_RING/FYVE/PHD"/>
</dbReference>
<dbReference type="GO" id="GO:0005525">
    <property type="term" value="F:GTP binding"/>
    <property type="evidence" value="ECO:0007669"/>
    <property type="project" value="InterPro"/>
</dbReference>
<keyword evidence="1" id="KW-0479">Metal-binding</keyword>
<dbReference type="InterPro" id="IPR017455">
    <property type="entry name" value="Znf_FYVE-rel"/>
</dbReference>
<evidence type="ECO:0000256" key="3">
    <source>
        <dbReference type="ARBA" id="ARBA00022833"/>
    </source>
</evidence>
<proteinExistence type="predicted"/>
<keyword evidence="2 4" id="KW-0863">Zinc-finger</keyword>
<dbReference type="GO" id="GO:0005547">
    <property type="term" value="F:phosphatidylinositol-3,4,5-trisphosphate binding"/>
    <property type="evidence" value="ECO:0007669"/>
    <property type="project" value="TreeGrafter"/>
</dbReference>
<dbReference type="PANTHER" id="PTHR46624">
    <property type="entry name" value="AGAP002036-PA"/>
    <property type="match status" value="1"/>
</dbReference>
<dbReference type="Gene3D" id="3.40.50.300">
    <property type="entry name" value="P-loop containing nucleotide triphosphate hydrolases"/>
    <property type="match status" value="1"/>
</dbReference>
<dbReference type="PANTHER" id="PTHR46624:SF4">
    <property type="entry name" value="FYVE-TYPE DOMAIN-CONTAINING PROTEIN"/>
    <property type="match status" value="1"/>
</dbReference>
<evidence type="ECO:0000313" key="7">
    <source>
        <dbReference type="Proteomes" id="UP000507470"/>
    </source>
</evidence>
<dbReference type="Pfam" id="PF01363">
    <property type="entry name" value="FYVE"/>
    <property type="match status" value="2"/>
</dbReference>
<dbReference type="GO" id="GO:0008270">
    <property type="term" value="F:zinc ion binding"/>
    <property type="evidence" value="ECO:0007669"/>
    <property type="project" value="UniProtKB-KW"/>
</dbReference>
<dbReference type="CDD" id="cd15734">
    <property type="entry name" value="FYVE_ZFYV1"/>
    <property type="match status" value="1"/>
</dbReference>
<dbReference type="InterPro" id="IPR027417">
    <property type="entry name" value="P-loop_NTPase"/>
</dbReference>
<dbReference type="GO" id="GO:0005811">
    <property type="term" value="C:lipid droplet"/>
    <property type="evidence" value="ECO:0007669"/>
    <property type="project" value="TreeGrafter"/>
</dbReference>
<dbReference type="CDD" id="cd19757">
    <property type="entry name" value="Bbox1"/>
    <property type="match status" value="1"/>
</dbReference>
<dbReference type="GO" id="GO:0043325">
    <property type="term" value="F:phosphatidylinositol-3,4-bisphosphate binding"/>
    <property type="evidence" value="ECO:0007669"/>
    <property type="project" value="TreeGrafter"/>
</dbReference>
<dbReference type="InterPro" id="IPR000306">
    <property type="entry name" value="Znf_FYVE"/>
</dbReference>
<feature type="domain" description="FYVE-type" evidence="5">
    <location>
        <begin position="658"/>
        <end position="717"/>
    </location>
</feature>
<dbReference type="PROSITE" id="PS50178">
    <property type="entry name" value="ZF_FYVE"/>
    <property type="match status" value="2"/>
</dbReference>
<name>A0A6J8EFY8_MYTCO</name>
<dbReference type="InterPro" id="IPR042427">
    <property type="entry name" value="ZFYV1"/>
</dbReference>
<evidence type="ECO:0000259" key="5">
    <source>
        <dbReference type="PROSITE" id="PS50178"/>
    </source>
</evidence>
<dbReference type="InterPro" id="IPR011011">
    <property type="entry name" value="Znf_FYVE_PHD"/>
</dbReference>
<dbReference type="SMART" id="SM00064">
    <property type="entry name" value="FYVE"/>
    <property type="match status" value="2"/>
</dbReference>
<dbReference type="GO" id="GO:0003924">
    <property type="term" value="F:GTPase activity"/>
    <property type="evidence" value="ECO:0007669"/>
    <property type="project" value="InterPro"/>
</dbReference>
<evidence type="ECO:0000256" key="2">
    <source>
        <dbReference type="ARBA" id="ARBA00022771"/>
    </source>
</evidence>
<dbReference type="GO" id="GO:0140042">
    <property type="term" value="P:lipid droplet formation"/>
    <property type="evidence" value="ECO:0007669"/>
    <property type="project" value="TreeGrafter"/>
</dbReference>
<keyword evidence="3" id="KW-0862">Zinc</keyword>
<dbReference type="InterPro" id="IPR015894">
    <property type="entry name" value="Guanylate-bd_N"/>
</dbReference>
<dbReference type="GO" id="GO:0032266">
    <property type="term" value="F:phosphatidylinositol-3-phosphate binding"/>
    <property type="evidence" value="ECO:0007669"/>
    <property type="project" value="TreeGrafter"/>
</dbReference>
<evidence type="ECO:0000256" key="1">
    <source>
        <dbReference type="ARBA" id="ARBA00022723"/>
    </source>
</evidence>
<reference evidence="6 7" key="1">
    <citation type="submission" date="2020-06" db="EMBL/GenBank/DDBJ databases">
        <authorList>
            <person name="Li R."/>
            <person name="Bekaert M."/>
        </authorList>
    </citation>
    <scope>NUCLEOTIDE SEQUENCE [LARGE SCALE GENOMIC DNA]</scope>
    <source>
        <strain evidence="7">wild</strain>
    </source>
</reference>
<gene>
    <name evidence="6" type="ORF">MCOR_51295</name>
</gene>